<name>A0ABS9MLT8_9FIRM</name>
<comment type="caution">
    <text evidence="2">The sequence shown here is derived from an EMBL/GenBank/DDBJ whole genome shotgun (WGS) entry which is preliminary data.</text>
</comment>
<dbReference type="RefSeq" id="WP_180956822.1">
    <property type="nucleotide sequence ID" value="NZ_JAKNHQ010000023.1"/>
</dbReference>
<dbReference type="EMBL" id="JAKNHQ010000023">
    <property type="protein sequence ID" value="MCG4611802.1"/>
    <property type="molecule type" value="Genomic_DNA"/>
</dbReference>
<evidence type="ECO:0000256" key="1">
    <source>
        <dbReference type="SAM" id="MobiDB-lite"/>
    </source>
</evidence>
<sequence>MSDTKQKKSSQEQDKNNSTQTVNPAMLVKAPKLNVKVEFSEKGKKDKQNKDEN</sequence>
<feature type="compositionally biased region" description="Basic and acidic residues" evidence="1">
    <location>
        <begin position="1"/>
        <end position="15"/>
    </location>
</feature>
<feature type="compositionally biased region" description="Basic and acidic residues" evidence="1">
    <location>
        <begin position="38"/>
        <end position="53"/>
    </location>
</feature>
<dbReference type="Proteomes" id="UP001298681">
    <property type="component" value="Unassembled WGS sequence"/>
</dbReference>
<feature type="region of interest" description="Disordered" evidence="1">
    <location>
        <begin position="1"/>
        <end position="53"/>
    </location>
</feature>
<proteinExistence type="predicted"/>
<protein>
    <recommendedName>
        <fullName evidence="4">YfhD family protein</fullName>
    </recommendedName>
</protein>
<evidence type="ECO:0000313" key="3">
    <source>
        <dbReference type="Proteomes" id="UP001298681"/>
    </source>
</evidence>
<accession>A0ABS9MLT8</accession>
<gene>
    <name evidence="2" type="ORF">L0P57_12775</name>
</gene>
<keyword evidence="3" id="KW-1185">Reference proteome</keyword>
<reference evidence="2 3" key="1">
    <citation type="submission" date="2022-01" db="EMBL/GenBank/DDBJ databases">
        <title>Collection of gut derived symbiotic bacterial strains cultured from healthy donors.</title>
        <authorList>
            <person name="Lin H."/>
            <person name="Kohout C."/>
            <person name="Waligurski E."/>
            <person name="Pamer E.G."/>
        </authorList>
    </citation>
    <scope>NUCLEOTIDE SEQUENCE [LARGE SCALE GENOMIC DNA]</scope>
    <source>
        <strain evidence="2 3">DFI.7.58</strain>
    </source>
</reference>
<organism evidence="2 3">
    <name type="scientific">Anaeromassilibacillus senegalensis</name>
    <dbReference type="NCBI Taxonomy" id="1673717"/>
    <lineage>
        <taxon>Bacteria</taxon>
        <taxon>Bacillati</taxon>
        <taxon>Bacillota</taxon>
        <taxon>Clostridia</taxon>
        <taxon>Eubacteriales</taxon>
        <taxon>Acutalibacteraceae</taxon>
        <taxon>Anaeromassilibacillus</taxon>
    </lineage>
</organism>
<evidence type="ECO:0000313" key="2">
    <source>
        <dbReference type="EMBL" id="MCG4611802.1"/>
    </source>
</evidence>
<evidence type="ECO:0008006" key="4">
    <source>
        <dbReference type="Google" id="ProtNLM"/>
    </source>
</evidence>